<reference evidence="2" key="1">
    <citation type="submission" date="2021-04" db="EMBL/GenBank/DDBJ databases">
        <authorList>
            <person name="Chebbi M.A.C M."/>
        </authorList>
    </citation>
    <scope>NUCLEOTIDE SEQUENCE</scope>
</reference>
<dbReference type="Proteomes" id="UP000786811">
    <property type="component" value="Unassembled WGS sequence"/>
</dbReference>
<dbReference type="Gene3D" id="3.40.390.10">
    <property type="entry name" value="Collagenase (Catalytic Domain)"/>
    <property type="match status" value="1"/>
</dbReference>
<feature type="signal peptide" evidence="1">
    <location>
        <begin position="1"/>
        <end position="20"/>
    </location>
</feature>
<dbReference type="GO" id="GO:0008237">
    <property type="term" value="F:metallopeptidase activity"/>
    <property type="evidence" value="ECO:0007669"/>
    <property type="project" value="InterPro"/>
</dbReference>
<keyword evidence="3" id="KW-1185">Reference proteome</keyword>
<comment type="caution">
    <text evidence="2">The sequence shown here is derived from an EMBL/GenBank/DDBJ whole genome shotgun (WGS) entry which is preliminary data.</text>
</comment>
<name>A0A8J2MD07_COTCN</name>
<dbReference type="AlphaFoldDB" id="A0A8J2MD07"/>
<evidence type="ECO:0000256" key="1">
    <source>
        <dbReference type="SAM" id="SignalP"/>
    </source>
</evidence>
<keyword evidence="1" id="KW-0732">Signal</keyword>
<evidence type="ECO:0000313" key="2">
    <source>
        <dbReference type="EMBL" id="CAG5084229.1"/>
    </source>
</evidence>
<sequence length="299" mass="34574">MRSFVALIIVSIYAVDFTSGCWSRPTAALPPEFFLIDYKTPVYFYGRGSNHKRTLASIHEETHIKHMKFNKNNRDIKPYMIFLRTIVVVDYSMYQRLNLQVLDHVMASMYYTENQANKVYEYPQLKFVVTAIVIPTDNVVLSSFKPDSKSYLNTSPRLFNEMRQFLLGLKKYKTGMKYDFAIFISSAKSVYNEDINQLRKVTSNGYPSCLDDSSPPKIQSVITVVDEVPNSDYSPVYGEIVKLIEYLSNHFMCSKNFIKYNEEFVPDAAYDACTNTNLKNGFSAGFPECYYDMPEFLKN</sequence>
<organism evidence="2 3">
    <name type="scientific">Cotesia congregata</name>
    <name type="common">Parasitoid wasp</name>
    <name type="synonym">Apanteles congregatus</name>
    <dbReference type="NCBI Taxonomy" id="51543"/>
    <lineage>
        <taxon>Eukaryota</taxon>
        <taxon>Metazoa</taxon>
        <taxon>Ecdysozoa</taxon>
        <taxon>Arthropoda</taxon>
        <taxon>Hexapoda</taxon>
        <taxon>Insecta</taxon>
        <taxon>Pterygota</taxon>
        <taxon>Neoptera</taxon>
        <taxon>Endopterygota</taxon>
        <taxon>Hymenoptera</taxon>
        <taxon>Apocrita</taxon>
        <taxon>Ichneumonoidea</taxon>
        <taxon>Braconidae</taxon>
        <taxon>Microgastrinae</taxon>
        <taxon>Cotesia</taxon>
    </lineage>
</organism>
<evidence type="ECO:0000313" key="3">
    <source>
        <dbReference type="Proteomes" id="UP000786811"/>
    </source>
</evidence>
<dbReference type="InterPro" id="IPR024079">
    <property type="entry name" value="MetalloPept_cat_dom_sf"/>
</dbReference>
<dbReference type="OrthoDB" id="7663182at2759"/>
<proteinExistence type="predicted"/>
<gene>
    <name evidence="2" type="ORF">HICCMSTLAB_LOCUS4049</name>
</gene>
<accession>A0A8J2MD07</accession>
<feature type="chain" id="PRO_5035263638" evidence="1">
    <location>
        <begin position="21"/>
        <end position="299"/>
    </location>
</feature>
<dbReference type="SUPFAM" id="SSF55486">
    <property type="entry name" value="Metalloproteases ('zincins'), catalytic domain"/>
    <property type="match status" value="1"/>
</dbReference>
<protein>
    <submittedName>
        <fullName evidence="2">Venom protein 90-9</fullName>
    </submittedName>
</protein>
<dbReference type="EMBL" id="CAJNRD030001118">
    <property type="protein sequence ID" value="CAG5084229.1"/>
    <property type="molecule type" value="Genomic_DNA"/>
</dbReference>